<keyword evidence="3" id="KW-1185">Reference proteome</keyword>
<evidence type="ECO:0000313" key="3">
    <source>
        <dbReference type="Proteomes" id="UP000235145"/>
    </source>
</evidence>
<dbReference type="Proteomes" id="UP000235145">
    <property type="component" value="Unassembled WGS sequence"/>
</dbReference>
<evidence type="ECO:0000256" key="1">
    <source>
        <dbReference type="SAM" id="Phobius"/>
    </source>
</evidence>
<keyword evidence="1" id="KW-0472">Membrane</keyword>
<gene>
    <name evidence="2" type="ORF">LSAT_V11C900491750</name>
</gene>
<proteinExistence type="predicted"/>
<sequence>MECGRKVCHSTMLPIMMFYHLILICENKRTPTGLSNLRARLSTWLITPPVWTLGHESCIKKGHVSFLIILAVYKHGRRRRRRRRRRRGGLGLDSNEKLCFLCPSTGYCCSINRIEVRLPLPHEFNGEFLISIDTQGKNVMSASSSWVPKNELLQI</sequence>
<keyword evidence="1" id="KW-1133">Transmembrane helix</keyword>
<reference evidence="2 3" key="1">
    <citation type="journal article" date="2017" name="Nat. Commun.">
        <title>Genome assembly with in vitro proximity ligation data and whole-genome triplication in lettuce.</title>
        <authorList>
            <person name="Reyes-Chin-Wo S."/>
            <person name="Wang Z."/>
            <person name="Yang X."/>
            <person name="Kozik A."/>
            <person name="Arikit S."/>
            <person name="Song C."/>
            <person name="Xia L."/>
            <person name="Froenicke L."/>
            <person name="Lavelle D.O."/>
            <person name="Truco M.J."/>
            <person name="Xia R."/>
            <person name="Zhu S."/>
            <person name="Xu C."/>
            <person name="Xu H."/>
            <person name="Xu X."/>
            <person name="Cox K."/>
            <person name="Korf I."/>
            <person name="Meyers B.C."/>
            <person name="Michelmore R.W."/>
        </authorList>
    </citation>
    <scope>NUCLEOTIDE SEQUENCE [LARGE SCALE GENOMIC DNA]</scope>
    <source>
        <strain evidence="3">cv. Salinas</strain>
        <tissue evidence="2">Seedlings</tissue>
    </source>
</reference>
<name>A0A9R1WTN3_LACSA</name>
<dbReference type="EMBL" id="NBSK02000009">
    <property type="protein sequence ID" value="KAJ0187219.1"/>
    <property type="molecule type" value="Genomic_DNA"/>
</dbReference>
<comment type="caution">
    <text evidence="2">The sequence shown here is derived from an EMBL/GenBank/DDBJ whole genome shotgun (WGS) entry which is preliminary data.</text>
</comment>
<protein>
    <submittedName>
        <fullName evidence="2">Uncharacterized protein</fullName>
    </submittedName>
</protein>
<feature type="transmembrane region" description="Helical" evidence="1">
    <location>
        <begin position="59"/>
        <end position="76"/>
    </location>
</feature>
<organism evidence="2 3">
    <name type="scientific">Lactuca sativa</name>
    <name type="common">Garden lettuce</name>
    <dbReference type="NCBI Taxonomy" id="4236"/>
    <lineage>
        <taxon>Eukaryota</taxon>
        <taxon>Viridiplantae</taxon>
        <taxon>Streptophyta</taxon>
        <taxon>Embryophyta</taxon>
        <taxon>Tracheophyta</taxon>
        <taxon>Spermatophyta</taxon>
        <taxon>Magnoliopsida</taxon>
        <taxon>eudicotyledons</taxon>
        <taxon>Gunneridae</taxon>
        <taxon>Pentapetalae</taxon>
        <taxon>asterids</taxon>
        <taxon>campanulids</taxon>
        <taxon>Asterales</taxon>
        <taxon>Asteraceae</taxon>
        <taxon>Cichorioideae</taxon>
        <taxon>Cichorieae</taxon>
        <taxon>Lactucinae</taxon>
        <taxon>Lactuca</taxon>
    </lineage>
</organism>
<dbReference type="AlphaFoldDB" id="A0A9R1WTN3"/>
<accession>A0A9R1WTN3</accession>
<evidence type="ECO:0000313" key="2">
    <source>
        <dbReference type="EMBL" id="KAJ0187219.1"/>
    </source>
</evidence>
<keyword evidence="1" id="KW-0812">Transmembrane</keyword>